<dbReference type="SUPFAM" id="SSF53448">
    <property type="entry name" value="Nucleotide-diphospho-sugar transferases"/>
    <property type="match status" value="1"/>
</dbReference>
<name>A0A382C1J8_9ZZZZ</name>
<dbReference type="InterPro" id="IPR001173">
    <property type="entry name" value="Glyco_trans_2-like"/>
</dbReference>
<feature type="domain" description="Glycosyltransferase 2-like" evidence="1">
    <location>
        <begin position="5"/>
        <end position="118"/>
    </location>
</feature>
<reference evidence="2" key="1">
    <citation type="submission" date="2018-05" db="EMBL/GenBank/DDBJ databases">
        <authorList>
            <person name="Lanie J.A."/>
            <person name="Ng W.-L."/>
            <person name="Kazmierczak K.M."/>
            <person name="Andrzejewski T.M."/>
            <person name="Davidsen T.M."/>
            <person name="Wayne K.J."/>
            <person name="Tettelin H."/>
            <person name="Glass J.I."/>
            <person name="Rusch D."/>
            <person name="Podicherti R."/>
            <person name="Tsui H.-C.T."/>
            <person name="Winkler M.E."/>
        </authorList>
    </citation>
    <scope>NUCLEOTIDE SEQUENCE</scope>
</reference>
<sequence>METAAIIPAFNEAESLPNVISEIKELFPEHLIVVVNDGSTDETAEIAKKFDCVCLSMPFNLGIGGALRLGFRYCLDRGIDCAYQFDADGQHDPTQISLLLSELERADMVIGSRFSTGHSYKVGSSRKAAMNF</sequence>
<dbReference type="Pfam" id="PF00535">
    <property type="entry name" value="Glycos_transf_2"/>
    <property type="match status" value="1"/>
</dbReference>
<accession>A0A382C1J8</accession>
<dbReference type="Gene3D" id="3.90.550.10">
    <property type="entry name" value="Spore Coat Polysaccharide Biosynthesis Protein SpsA, Chain A"/>
    <property type="match status" value="1"/>
</dbReference>
<evidence type="ECO:0000313" key="2">
    <source>
        <dbReference type="EMBL" id="SVB19754.1"/>
    </source>
</evidence>
<feature type="non-terminal residue" evidence="2">
    <location>
        <position position="132"/>
    </location>
</feature>
<dbReference type="InterPro" id="IPR050256">
    <property type="entry name" value="Glycosyltransferase_2"/>
</dbReference>
<gene>
    <name evidence="2" type="ORF">METZ01_LOCUS172608</name>
</gene>
<evidence type="ECO:0000259" key="1">
    <source>
        <dbReference type="Pfam" id="PF00535"/>
    </source>
</evidence>
<dbReference type="PANTHER" id="PTHR48090:SF7">
    <property type="entry name" value="RFBJ PROTEIN"/>
    <property type="match status" value="1"/>
</dbReference>
<protein>
    <recommendedName>
        <fullName evidence="1">Glycosyltransferase 2-like domain-containing protein</fullName>
    </recommendedName>
</protein>
<organism evidence="2">
    <name type="scientific">marine metagenome</name>
    <dbReference type="NCBI Taxonomy" id="408172"/>
    <lineage>
        <taxon>unclassified sequences</taxon>
        <taxon>metagenomes</taxon>
        <taxon>ecological metagenomes</taxon>
    </lineage>
</organism>
<dbReference type="EMBL" id="UINC01032306">
    <property type="protein sequence ID" value="SVB19754.1"/>
    <property type="molecule type" value="Genomic_DNA"/>
</dbReference>
<dbReference type="CDD" id="cd04179">
    <property type="entry name" value="DPM_DPG-synthase_like"/>
    <property type="match status" value="1"/>
</dbReference>
<proteinExistence type="predicted"/>
<dbReference type="InterPro" id="IPR029044">
    <property type="entry name" value="Nucleotide-diphossugar_trans"/>
</dbReference>
<dbReference type="PANTHER" id="PTHR48090">
    <property type="entry name" value="UNDECAPRENYL-PHOSPHATE 4-DEOXY-4-FORMAMIDO-L-ARABINOSE TRANSFERASE-RELATED"/>
    <property type="match status" value="1"/>
</dbReference>
<dbReference type="AlphaFoldDB" id="A0A382C1J8"/>